<sequence>MLFTEPLSITGEHPFVFPGQAGQLEGVLTVPSNLNRDYIAVLGHPNSLQGGSMTNKVVTTMARAFREAGIPSLRFNFRGVGRSEGQYDNGLGESEDMLLLSRLWEQEFPDSRFLYAGFSFGSYVTYRTAAQHPHDMLISVAPPVHLYDYQAFKPAPKHWHILQGDSDEVVPAQSVLDFATEVSLPVTRFADTGHFFHGRLLELRAELIKIITERVS</sequence>
<organism evidence="1 2">
    <name type="scientific">Legionella spiritensis</name>
    <dbReference type="NCBI Taxonomy" id="452"/>
    <lineage>
        <taxon>Bacteria</taxon>
        <taxon>Pseudomonadati</taxon>
        <taxon>Pseudomonadota</taxon>
        <taxon>Gammaproteobacteria</taxon>
        <taxon>Legionellales</taxon>
        <taxon>Legionellaceae</taxon>
        <taxon>Legionella</taxon>
    </lineage>
</organism>
<dbReference type="SUPFAM" id="SSF53474">
    <property type="entry name" value="alpha/beta-Hydrolases"/>
    <property type="match status" value="1"/>
</dbReference>
<keyword evidence="1" id="KW-0378">Hydrolase</keyword>
<evidence type="ECO:0000313" key="2">
    <source>
        <dbReference type="Proteomes" id="UP000054877"/>
    </source>
</evidence>
<proteinExistence type="predicted"/>
<dbReference type="PANTHER" id="PTHR42103:SF2">
    <property type="entry name" value="AB HYDROLASE-1 DOMAIN-CONTAINING PROTEIN"/>
    <property type="match status" value="1"/>
</dbReference>
<dbReference type="EMBL" id="LNYX01000012">
    <property type="protein sequence ID" value="KTD64695.1"/>
    <property type="molecule type" value="Genomic_DNA"/>
</dbReference>
<dbReference type="PANTHER" id="PTHR42103">
    <property type="entry name" value="ALPHA/BETA-HYDROLASES SUPERFAMILY PROTEIN"/>
    <property type="match status" value="1"/>
</dbReference>
<dbReference type="STRING" id="452.Lspi_0862"/>
<dbReference type="InterPro" id="IPR029058">
    <property type="entry name" value="AB_hydrolase_fold"/>
</dbReference>
<comment type="caution">
    <text evidence="1">The sequence shown here is derived from an EMBL/GenBank/DDBJ whole genome shotgun (WGS) entry which is preliminary data.</text>
</comment>
<gene>
    <name evidence="1" type="ORF">Lspi_0862</name>
</gene>
<accession>A0A0W0Z6C0</accession>
<protein>
    <submittedName>
        <fullName evidence="1">Alpha/beta superfamily transporter hydrolase</fullName>
    </submittedName>
</protein>
<dbReference type="Gene3D" id="3.40.50.1820">
    <property type="entry name" value="alpha/beta hydrolase"/>
    <property type="match status" value="1"/>
</dbReference>
<dbReference type="PATRIC" id="fig|452.5.peg.943"/>
<keyword evidence="2" id="KW-1185">Reference proteome</keyword>
<dbReference type="GO" id="GO:0016787">
    <property type="term" value="F:hydrolase activity"/>
    <property type="evidence" value="ECO:0007669"/>
    <property type="project" value="UniProtKB-KW"/>
</dbReference>
<evidence type="ECO:0000313" key="1">
    <source>
        <dbReference type="EMBL" id="KTD64695.1"/>
    </source>
</evidence>
<dbReference type="Proteomes" id="UP000054877">
    <property type="component" value="Unassembled WGS sequence"/>
</dbReference>
<dbReference type="OrthoDB" id="9800435at2"/>
<dbReference type="RefSeq" id="WP_058482803.1">
    <property type="nucleotide sequence ID" value="NZ_CAAAII010000002.1"/>
</dbReference>
<reference evidence="1 2" key="1">
    <citation type="submission" date="2015-11" db="EMBL/GenBank/DDBJ databases">
        <title>Genomic analysis of 38 Legionella species identifies large and diverse effector repertoires.</title>
        <authorList>
            <person name="Burstein D."/>
            <person name="Amaro F."/>
            <person name="Zusman T."/>
            <person name="Lifshitz Z."/>
            <person name="Cohen O."/>
            <person name="Gilbert J.A."/>
            <person name="Pupko T."/>
            <person name="Shuman H.A."/>
            <person name="Segal G."/>
        </authorList>
    </citation>
    <scope>NUCLEOTIDE SEQUENCE [LARGE SCALE GENOMIC DNA]</scope>
    <source>
        <strain evidence="1 2">Mt.St.Helens-9</strain>
    </source>
</reference>
<name>A0A0W0Z6C0_LEGSP</name>
<dbReference type="AlphaFoldDB" id="A0A0W0Z6C0"/>